<evidence type="ECO:0000256" key="6">
    <source>
        <dbReference type="ARBA" id="ARBA00022723"/>
    </source>
</evidence>
<evidence type="ECO:0000256" key="1">
    <source>
        <dbReference type="ARBA" id="ARBA00001947"/>
    </source>
</evidence>
<dbReference type="GO" id="GO:0030870">
    <property type="term" value="C:Mre11 complex"/>
    <property type="evidence" value="ECO:0007669"/>
    <property type="project" value="InterPro"/>
</dbReference>
<keyword evidence="9" id="KW-0378">Hydrolase</keyword>
<keyword evidence="8" id="KW-0227">DNA damage</keyword>
<dbReference type="GO" id="GO:0003691">
    <property type="term" value="F:double-stranded telomeric DNA binding"/>
    <property type="evidence" value="ECO:0007669"/>
    <property type="project" value="TreeGrafter"/>
</dbReference>
<keyword evidence="5" id="KW-0158">Chromosome</keyword>
<comment type="cofactor">
    <cofactor evidence="1">
        <name>Zn(2+)</name>
        <dbReference type="ChEBI" id="CHEBI:29105"/>
    </cofactor>
</comment>
<comment type="subcellular location">
    <subcellularLocation>
        <location evidence="3">Chromosome</location>
    </subcellularLocation>
    <subcellularLocation>
        <location evidence="2">Nucleus</location>
    </subcellularLocation>
</comment>
<dbReference type="Proteomes" id="UP001431783">
    <property type="component" value="Unassembled WGS sequence"/>
</dbReference>
<dbReference type="PROSITE" id="PS51131">
    <property type="entry name" value="ZN_HOOK"/>
    <property type="match status" value="1"/>
</dbReference>
<feature type="domain" description="Zinc-hook" evidence="20">
    <location>
        <begin position="640"/>
        <end position="739"/>
    </location>
</feature>
<feature type="coiled-coil region" evidence="19">
    <location>
        <begin position="592"/>
        <end position="667"/>
    </location>
</feature>
<dbReference type="InterPro" id="IPR038729">
    <property type="entry name" value="Rad50/SbcC_AAA"/>
</dbReference>
<feature type="coiled-coil region" evidence="19">
    <location>
        <begin position="1055"/>
        <end position="1089"/>
    </location>
</feature>
<keyword evidence="11" id="KW-0067">ATP-binding</keyword>
<evidence type="ECO:0000256" key="17">
    <source>
        <dbReference type="ARBA" id="ARBA00049360"/>
    </source>
</evidence>
<dbReference type="GO" id="GO:0000722">
    <property type="term" value="P:telomere maintenance via recombination"/>
    <property type="evidence" value="ECO:0007669"/>
    <property type="project" value="TreeGrafter"/>
</dbReference>
<keyword evidence="12" id="KW-0460">Magnesium</keyword>
<evidence type="ECO:0000256" key="18">
    <source>
        <dbReference type="PROSITE-ProRule" id="PRU00471"/>
    </source>
</evidence>
<feature type="coiled-coil region" evidence="19">
    <location>
        <begin position="208"/>
        <end position="280"/>
    </location>
</feature>
<evidence type="ECO:0000256" key="3">
    <source>
        <dbReference type="ARBA" id="ARBA00004286"/>
    </source>
</evidence>
<keyword evidence="16" id="KW-0469">Meiosis</keyword>
<evidence type="ECO:0000256" key="2">
    <source>
        <dbReference type="ARBA" id="ARBA00004123"/>
    </source>
</evidence>
<evidence type="ECO:0000256" key="14">
    <source>
        <dbReference type="ARBA" id="ARBA00023204"/>
    </source>
</evidence>
<comment type="catalytic activity">
    <reaction evidence="17">
        <text>ATP + H2O = ADP + phosphate + H(+)</text>
        <dbReference type="Rhea" id="RHEA:13065"/>
        <dbReference type="ChEBI" id="CHEBI:15377"/>
        <dbReference type="ChEBI" id="CHEBI:15378"/>
        <dbReference type="ChEBI" id="CHEBI:30616"/>
        <dbReference type="ChEBI" id="CHEBI:43474"/>
        <dbReference type="ChEBI" id="CHEBI:456216"/>
    </reaction>
</comment>
<accession>A0AAW1UM78</accession>
<evidence type="ECO:0000256" key="12">
    <source>
        <dbReference type="ARBA" id="ARBA00022842"/>
    </source>
</evidence>
<evidence type="ECO:0000256" key="5">
    <source>
        <dbReference type="ARBA" id="ARBA00022454"/>
    </source>
</evidence>
<dbReference type="EMBL" id="JARQZJ010000093">
    <property type="protein sequence ID" value="KAK9884607.1"/>
    <property type="molecule type" value="Genomic_DNA"/>
</dbReference>
<feature type="coiled-coil region" evidence="19">
    <location>
        <begin position="475"/>
        <end position="532"/>
    </location>
</feature>
<keyword evidence="10 18" id="KW-0862">Zinc</keyword>
<dbReference type="GO" id="GO:0070192">
    <property type="term" value="P:chromosome organization involved in meiotic cell cycle"/>
    <property type="evidence" value="ECO:0007669"/>
    <property type="project" value="TreeGrafter"/>
</dbReference>
<dbReference type="GO" id="GO:0000794">
    <property type="term" value="C:condensed nuclear chromosome"/>
    <property type="evidence" value="ECO:0007669"/>
    <property type="project" value="TreeGrafter"/>
</dbReference>
<sequence length="1308" mass="152985">MATLIKLQISGIRSFGPCEDHLQQITFDTPVTLLVGQNGCGKTTIIEAIKYVCTGELPGGSSKGQGFVHYPKISDRFSTKGQIRLKITGVNQDTYTISKSVQLQRRGDGFAFSSLDSAINIVNSTGEKRHITGRCADIDKQCSQILQVSPCIINNVLFCHQENSSWPLDEGKKVKEKFDEIFDSKMYNKCAEMLTKMHKMELDKIKLLKAETQIRKEKKEDVDRKKNKLEEKREKCESISAIIIQKAKALEPCQQRLLEIEQLEADLGNLQRKLDSKIGEKKSLIQQQQMLEINISKLYHGSDEDLKTEISSFENKQREKERMIHTLEGSKREIEKKENITDGDIQRAQIKLGQLKKEKEQYELKCIEQSSLFEKTKISLEITDQITWDAPEDFQRAIRLIKLKFSKIDENLKDIENSKRKEESTFQEKIDRVREALATVKEKLNTTSTDIRNADTKILEITNKIQELDISFNKLEDINKSINNLNQSLESLRSKCNEDNAEKEILNTKKEISQMETRLEEVEELYKVLQENYIIEEQYNAEEQTLIKKKTESKKIKNKHVNNFKFIFRDNIPDDKISEKVEILLNSNEQIIKNIRAELGVKEKEVAKLETQIQHQITEIKKYEDELNSNKSEIREACQERSFLDVLEETYQQKEKLQKEKGQYSSAQIIYEKFIEEFQSEEACCPICETSFANKRSMVKAIIDKLKQQIISIPQKLSITEKKLRKEEQLFNKLQQLKTVNENIEIVSNAKLPILYEQLEVSKLDLTSLKMDVSKLNENLINPSNYVDICRNVITDATLMDQYKSDIKICEQKLKLLQSQKKTIETARSKHEVESDLENLKADLSDKRKKYETMRYKLDQHKQRCQKIKDEKNKQVELQLKYQIQSNNKPHLEKQLDELRDSYSILMIEKEEQHTELKKLHADLDQLNIEKINLVRSNNKLINDMKLENNKKEKMIDEIIKINTEVSNYRNKNLEQNLEQIIEHISQLEDKKKNLGEDKNETINKITEQKEEIAKQITDLRNLEDNNTLREKKKLESHVTQEITDLKNKIGNYDYRSVHREKVELRESIDSTEKEINNLKGQEIEIKNSISDIEHELKLPENKYALKNYKEKLYEWKITEKFELDIRIYARALHSAILEFHKERMVLINERLRELWRNIYKGNDVDYIQINAEECKVTSLSKKAYDYKVVQVKNGVELEMRGRCSAGQRVLACLIIRIALAESFSSHCGILALDEPTTNLDRENITSLTYAIANIITSHENDNNFQLLVITHDQEFLDILRHSVQNISHYWRISRNPQGYSIIKKERL</sequence>
<comment type="caution">
    <text evidence="21">The sequence shown here is derived from an EMBL/GenBank/DDBJ whole genome shotgun (WGS) entry which is preliminary data.</text>
</comment>
<dbReference type="GO" id="GO:0005524">
    <property type="term" value="F:ATP binding"/>
    <property type="evidence" value="ECO:0007669"/>
    <property type="project" value="UniProtKB-KW"/>
</dbReference>
<dbReference type="GO" id="GO:0016887">
    <property type="term" value="F:ATP hydrolysis activity"/>
    <property type="evidence" value="ECO:0007669"/>
    <property type="project" value="InterPro"/>
</dbReference>
<dbReference type="GO" id="GO:0007004">
    <property type="term" value="P:telomere maintenance via telomerase"/>
    <property type="evidence" value="ECO:0007669"/>
    <property type="project" value="TreeGrafter"/>
</dbReference>
<dbReference type="GO" id="GO:0046872">
    <property type="term" value="F:metal ion binding"/>
    <property type="evidence" value="ECO:0007669"/>
    <property type="project" value="UniProtKB-UniRule"/>
</dbReference>
<feature type="coiled-coil region" evidence="19">
    <location>
        <begin position="910"/>
        <end position="1026"/>
    </location>
</feature>
<dbReference type="GO" id="GO:0043047">
    <property type="term" value="F:single-stranded telomeric DNA binding"/>
    <property type="evidence" value="ECO:0007669"/>
    <property type="project" value="TreeGrafter"/>
</dbReference>
<organism evidence="21 22">
    <name type="scientific">Henosepilachna vigintioctopunctata</name>
    <dbReference type="NCBI Taxonomy" id="420089"/>
    <lineage>
        <taxon>Eukaryota</taxon>
        <taxon>Metazoa</taxon>
        <taxon>Ecdysozoa</taxon>
        <taxon>Arthropoda</taxon>
        <taxon>Hexapoda</taxon>
        <taxon>Insecta</taxon>
        <taxon>Pterygota</taxon>
        <taxon>Neoptera</taxon>
        <taxon>Endopterygota</taxon>
        <taxon>Coleoptera</taxon>
        <taxon>Polyphaga</taxon>
        <taxon>Cucujiformia</taxon>
        <taxon>Coccinelloidea</taxon>
        <taxon>Coccinellidae</taxon>
        <taxon>Epilachninae</taxon>
        <taxon>Epilachnini</taxon>
        <taxon>Henosepilachna</taxon>
    </lineage>
</organism>
<feature type="binding site" evidence="18">
    <location>
        <position position="685"/>
    </location>
    <ligand>
        <name>Zn(2+)</name>
        <dbReference type="ChEBI" id="CHEBI:29105"/>
    </ligand>
</feature>
<dbReference type="InterPro" id="IPR013134">
    <property type="entry name" value="Zn_hook_RAD50"/>
</dbReference>
<reference evidence="21 22" key="1">
    <citation type="submission" date="2023-03" db="EMBL/GenBank/DDBJ databases">
        <title>Genome insight into feeding habits of ladybird beetles.</title>
        <authorList>
            <person name="Li H.-S."/>
            <person name="Huang Y.-H."/>
            <person name="Pang H."/>
        </authorList>
    </citation>
    <scope>NUCLEOTIDE SEQUENCE [LARGE SCALE GENOMIC DNA]</scope>
    <source>
        <strain evidence="21">SYSU_2023b</strain>
        <tissue evidence="21">Whole body</tissue>
    </source>
</reference>
<evidence type="ECO:0000256" key="19">
    <source>
        <dbReference type="SAM" id="Coils"/>
    </source>
</evidence>
<proteinExistence type="inferred from homology"/>
<evidence type="ECO:0000256" key="9">
    <source>
        <dbReference type="ARBA" id="ARBA00022801"/>
    </source>
</evidence>
<keyword evidence="14" id="KW-0234">DNA repair</keyword>
<evidence type="ECO:0000259" key="20">
    <source>
        <dbReference type="PROSITE" id="PS51131"/>
    </source>
</evidence>
<dbReference type="Gene3D" id="3.40.50.300">
    <property type="entry name" value="P-loop containing nucleotide triphosphate hydrolases"/>
    <property type="match status" value="2"/>
</dbReference>
<dbReference type="InterPro" id="IPR004584">
    <property type="entry name" value="Rad50_eukaryotes"/>
</dbReference>
<dbReference type="Pfam" id="PF04423">
    <property type="entry name" value="Rad50_zn_hook"/>
    <property type="match status" value="1"/>
</dbReference>
<comment type="similarity">
    <text evidence="4">Belongs to the SMC family. RAD50 subfamily.</text>
</comment>
<keyword evidence="15" id="KW-0539">Nucleus</keyword>
<keyword evidence="13 19" id="KW-0175">Coiled coil</keyword>
<keyword evidence="6 18" id="KW-0479">Metal-binding</keyword>
<feature type="binding site" evidence="18">
    <location>
        <position position="688"/>
    </location>
    <ligand>
        <name>Zn(2+)</name>
        <dbReference type="ChEBI" id="CHEBI:29105"/>
    </ligand>
</feature>
<dbReference type="SUPFAM" id="SSF75712">
    <property type="entry name" value="Rad50 coiled-coil Zn hook"/>
    <property type="match status" value="1"/>
</dbReference>
<dbReference type="PANTHER" id="PTHR18867">
    <property type="entry name" value="RAD50"/>
    <property type="match status" value="1"/>
</dbReference>
<dbReference type="NCBIfam" id="TIGR00606">
    <property type="entry name" value="rad50"/>
    <property type="match status" value="1"/>
</dbReference>
<dbReference type="GO" id="GO:0051880">
    <property type="term" value="F:G-quadruplex DNA binding"/>
    <property type="evidence" value="ECO:0007669"/>
    <property type="project" value="TreeGrafter"/>
</dbReference>
<evidence type="ECO:0000256" key="8">
    <source>
        <dbReference type="ARBA" id="ARBA00022763"/>
    </source>
</evidence>
<gene>
    <name evidence="21" type="ORF">WA026_007447</name>
</gene>
<evidence type="ECO:0000256" key="4">
    <source>
        <dbReference type="ARBA" id="ARBA00009439"/>
    </source>
</evidence>
<evidence type="ECO:0000313" key="22">
    <source>
        <dbReference type="Proteomes" id="UP001431783"/>
    </source>
</evidence>
<evidence type="ECO:0000256" key="11">
    <source>
        <dbReference type="ARBA" id="ARBA00022840"/>
    </source>
</evidence>
<dbReference type="Pfam" id="PF13476">
    <property type="entry name" value="AAA_23"/>
    <property type="match status" value="1"/>
</dbReference>
<dbReference type="GO" id="GO:0006302">
    <property type="term" value="P:double-strand break repair"/>
    <property type="evidence" value="ECO:0007669"/>
    <property type="project" value="InterPro"/>
</dbReference>
<keyword evidence="22" id="KW-1185">Reference proteome</keyword>
<dbReference type="SUPFAM" id="SSF52540">
    <property type="entry name" value="P-loop containing nucleoside triphosphate hydrolases"/>
    <property type="match status" value="2"/>
</dbReference>
<evidence type="ECO:0000313" key="21">
    <source>
        <dbReference type="EMBL" id="KAK9884607.1"/>
    </source>
</evidence>
<protein>
    <recommendedName>
        <fullName evidence="20">Zinc-hook domain-containing protein</fullName>
    </recommendedName>
</protein>
<evidence type="ECO:0000256" key="16">
    <source>
        <dbReference type="ARBA" id="ARBA00023254"/>
    </source>
</evidence>
<evidence type="ECO:0000256" key="13">
    <source>
        <dbReference type="ARBA" id="ARBA00023054"/>
    </source>
</evidence>
<evidence type="ECO:0000256" key="15">
    <source>
        <dbReference type="ARBA" id="ARBA00023242"/>
    </source>
</evidence>
<keyword evidence="7" id="KW-0547">Nucleotide-binding</keyword>
<dbReference type="PANTHER" id="PTHR18867:SF12">
    <property type="entry name" value="DNA REPAIR PROTEIN RAD50"/>
    <property type="match status" value="1"/>
</dbReference>
<feature type="coiled-coil region" evidence="19">
    <location>
        <begin position="800"/>
        <end position="878"/>
    </location>
</feature>
<evidence type="ECO:0000256" key="7">
    <source>
        <dbReference type="ARBA" id="ARBA00022741"/>
    </source>
</evidence>
<name>A0AAW1UM78_9CUCU</name>
<dbReference type="InterPro" id="IPR027417">
    <property type="entry name" value="P-loop_NTPase"/>
</dbReference>
<evidence type="ECO:0000256" key="10">
    <source>
        <dbReference type="ARBA" id="ARBA00022833"/>
    </source>
</evidence>